<evidence type="ECO:0000313" key="2">
    <source>
        <dbReference type="Proteomes" id="UP001062846"/>
    </source>
</evidence>
<accession>A0ACC0P0U5</accession>
<keyword evidence="2" id="KW-1185">Reference proteome</keyword>
<comment type="caution">
    <text evidence="1">The sequence shown here is derived from an EMBL/GenBank/DDBJ whole genome shotgun (WGS) entry which is preliminary data.</text>
</comment>
<protein>
    <submittedName>
        <fullName evidence="1">Uncharacterized protein</fullName>
    </submittedName>
</protein>
<dbReference type="EMBL" id="CM046391">
    <property type="protein sequence ID" value="KAI8559110.1"/>
    <property type="molecule type" value="Genomic_DNA"/>
</dbReference>
<dbReference type="Proteomes" id="UP001062846">
    <property type="component" value="Chromosome 4"/>
</dbReference>
<organism evidence="1 2">
    <name type="scientific">Rhododendron molle</name>
    <name type="common">Chinese azalea</name>
    <name type="synonym">Azalea mollis</name>
    <dbReference type="NCBI Taxonomy" id="49168"/>
    <lineage>
        <taxon>Eukaryota</taxon>
        <taxon>Viridiplantae</taxon>
        <taxon>Streptophyta</taxon>
        <taxon>Embryophyta</taxon>
        <taxon>Tracheophyta</taxon>
        <taxon>Spermatophyta</taxon>
        <taxon>Magnoliopsida</taxon>
        <taxon>eudicotyledons</taxon>
        <taxon>Gunneridae</taxon>
        <taxon>Pentapetalae</taxon>
        <taxon>asterids</taxon>
        <taxon>Ericales</taxon>
        <taxon>Ericaceae</taxon>
        <taxon>Ericoideae</taxon>
        <taxon>Rhodoreae</taxon>
        <taxon>Rhododendron</taxon>
    </lineage>
</organism>
<name>A0ACC0P0U5_RHOML</name>
<gene>
    <name evidence="1" type="ORF">RHMOL_Rhmol04G0148800</name>
</gene>
<reference evidence="1" key="1">
    <citation type="submission" date="2022-02" db="EMBL/GenBank/DDBJ databases">
        <title>Plant Genome Project.</title>
        <authorList>
            <person name="Zhang R.-G."/>
        </authorList>
    </citation>
    <scope>NUCLEOTIDE SEQUENCE</scope>
    <source>
        <strain evidence="1">AT1</strain>
    </source>
</reference>
<evidence type="ECO:0000313" key="1">
    <source>
        <dbReference type="EMBL" id="KAI8559110.1"/>
    </source>
</evidence>
<sequence length="68" mass="8269">MVERWLEVLWIWMLKFKDAVSEILWEEDILRGFGQCNHSDMFADISQPHWELQRERKLCGNVDGFTRE</sequence>
<proteinExistence type="predicted"/>